<dbReference type="InterPro" id="IPR000700">
    <property type="entry name" value="PAS-assoc_C"/>
</dbReference>
<dbReference type="RefSeq" id="WP_319960272.1">
    <property type="nucleotide sequence ID" value="NZ_JAXARY010000001.1"/>
</dbReference>
<dbReference type="Gene3D" id="3.40.50.2300">
    <property type="match status" value="1"/>
</dbReference>
<dbReference type="InterPro" id="IPR000160">
    <property type="entry name" value="GGDEF_dom"/>
</dbReference>
<organism evidence="7 8">
    <name type="scientific">Methylomonas defluvii</name>
    <dbReference type="NCBI Taxonomy" id="3045149"/>
    <lineage>
        <taxon>Bacteria</taxon>
        <taxon>Pseudomonadati</taxon>
        <taxon>Pseudomonadota</taxon>
        <taxon>Gammaproteobacteria</taxon>
        <taxon>Methylococcales</taxon>
        <taxon>Methylococcaceae</taxon>
        <taxon>Methylomonas</taxon>
    </lineage>
</organism>
<name>A0ABU4UA34_9GAMM</name>
<reference evidence="7 8" key="1">
    <citation type="submission" date="2023-11" db="EMBL/GenBank/DDBJ databases">
        <authorList>
            <person name="Ouyang M.-Y."/>
        </authorList>
    </citation>
    <scope>NUCLEOTIDE SEQUENCE [LARGE SCALE GENOMIC DNA]</scope>
    <source>
        <strain evidence="7 8">OY6</strain>
    </source>
</reference>
<dbReference type="SMART" id="SM00052">
    <property type="entry name" value="EAL"/>
    <property type="match status" value="1"/>
</dbReference>
<dbReference type="InterPro" id="IPR052155">
    <property type="entry name" value="Biofilm_reg_signaling"/>
</dbReference>
<dbReference type="InterPro" id="IPR001610">
    <property type="entry name" value="PAC"/>
</dbReference>
<evidence type="ECO:0000259" key="3">
    <source>
        <dbReference type="PROSITE" id="PS50112"/>
    </source>
</evidence>
<evidence type="ECO:0000259" key="5">
    <source>
        <dbReference type="PROSITE" id="PS50883"/>
    </source>
</evidence>
<evidence type="ECO:0000259" key="4">
    <source>
        <dbReference type="PROSITE" id="PS50113"/>
    </source>
</evidence>
<dbReference type="CDD" id="cd01949">
    <property type="entry name" value="GGDEF"/>
    <property type="match status" value="1"/>
</dbReference>
<evidence type="ECO:0000313" key="8">
    <source>
        <dbReference type="Proteomes" id="UP001284537"/>
    </source>
</evidence>
<evidence type="ECO:0000313" key="7">
    <source>
        <dbReference type="EMBL" id="MDX8125862.1"/>
    </source>
</evidence>
<dbReference type="Gene3D" id="3.30.450.20">
    <property type="entry name" value="PAS domain"/>
    <property type="match status" value="1"/>
</dbReference>
<dbReference type="SUPFAM" id="SSF55785">
    <property type="entry name" value="PYP-like sensor domain (PAS domain)"/>
    <property type="match status" value="1"/>
</dbReference>
<feature type="domain" description="PAS" evidence="3">
    <location>
        <begin position="134"/>
        <end position="180"/>
    </location>
</feature>
<dbReference type="PROSITE" id="PS50112">
    <property type="entry name" value="PAS"/>
    <property type="match status" value="1"/>
</dbReference>
<dbReference type="InterPro" id="IPR000014">
    <property type="entry name" value="PAS"/>
</dbReference>
<keyword evidence="8" id="KW-1185">Reference proteome</keyword>
<dbReference type="SMART" id="SM00091">
    <property type="entry name" value="PAS"/>
    <property type="match status" value="1"/>
</dbReference>
<dbReference type="NCBIfam" id="TIGR00254">
    <property type="entry name" value="GGDEF"/>
    <property type="match status" value="1"/>
</dbReference>
<feature type="domain" description="Response regulatory" evidence="2">
    <location>
        <begin position="11"/>
        <end position="126"/>
    </location>
</feature>
<dbReference type="Pfam" id="PF00072">
    <property type="entry name" value="Response_reg"/>
    <property type="match status" value="1"/>
</dbReference>
<dbReference type="Gene3D" id="3.20.20.450">
    <property type="entry name" value="EAL domain"/>
    <property type="match status" value="1"/>
</dbReference>
<dbReference type="CDD" id="cd00130">
    <property type="entry name" value="PAS"/>
    <property type="match status" value="1"/>
</dbReference>
<proteinExistence type="predicted"/>
<dbReference type="InterPro" id="IPR029787">
    <property type="entry name" value="Nucleotide_cyclase"/>
</dbReference>
<dbReference type="CDD" id="cd01948">
    <property type="entry name" value="EAL"/>
    <property type="match status" value="1"/>
</dbReference>
<dbReference type="SUPFAM" id="SSF141868">
    <property type="entry name" value="EAL domain-like"/>
    <property type="match status" value="1"/>
</dbReference>
<sequence length="702" mass="78999">MTINMSRNQSRILIVDDDPGTVRALAEILKDIGKVHFTTKSTDAVEMAMSVAPDFIILDVEMPELNGIDVCALIKSNPAFNDVPVLFVTAHSDIDIETRALTAGAIDFIEKPPHPLLVETRVRNYLALKQRTDHLKKLALAVEQSSESVIITDIDGNIEYVNDTFLRNTGYSQQEVIGENPRILASGKTPAETFVELWSALTGGKNWKGEFINRRKDGSEYIELVTISPIRQPDGKITHYLSVQTDITHQKAAEDQIRRLAYFDTLTQLPNRRHFQDRLDQAIAASQRSKRYGVVIIIDFDNFKLINDTWGHSIGERFLCAISMRLRNSCVRAADLIARFGGDEFAFLLEDINDDYTEAARQVEICTQKILRTIDQPIEMNAVEYHITASAGLYLFSNSSDEDVDKAIKRAEAAMYRAKIEGRNRLCFFDPDIQAKQEERAKLEAALHSALVRNQFRIVFQPQIGTDDRVTGAEVLLRWEHPELGMVSPLEFIALAEETGLIIPIGLWVLKSACHQLRRWNNLSGWESFTLSVNISSRQLHQEDFIANVSEIILETGVSAKNLTLELTESAILKNVEDSIEKMNVLKARGLSFSMDDFGTGYSSLSYLKRLPVNELKIDQSFVRDLGIDLGDEVIVRTIIAMGQSLGLSVIAEGVETAFQHELVRGYGCHHFQGYLFGRPQDAKEFESNHFDQSSSLLFPNK</sequence>
<accession>A0ABU4UA34</accession>
<dbReference type="Gene3D" id="3.30.70.270">
    <property type="match status" value="1"/>
</dbReference>
<dbReference type="InterPro" id="IPR035919">
    <property type="entry name" value="EAL_sf"/>
</dbReference>
<dbReference type="PROSITE" id="PS50110">
    <property type="entry name" value="RESPONSE_REGULATORY"/>
    <property type="match status" value="1"/>
</dbReference>
<dbReference type="PROSITE" id="PS50113">
    <property type="entry name" value="PAC"/>
    <property type="match status" value="1"/>
</dbReference>
<comment type="caution">
    <text evidence="7">The sequence shown here is derived from an EMBL/GenBank/DDBJ whole genome shotgun (WGS) entry which is preliminary data.</text>
</comment>
<dbReference type="Pfam" id="PF00990">
    <property type="entry name" value="GGDEF"/>
    <property type="match status" value="1"/>
</dbReference>
<feature type="domain" description="PAC" evidence="4">
    <location>
        <begin position="205"/>
        <end position="259"/>
    </location>
</feature>
<dbReference type="InterPro" id="IPR035965">
    <property type="entry name" value="PAS-like_dom_sf"/>
</dbReference>
<protein>
    <submittedName>
        <fullName evidence="7">EAL domain-containing protein</fullName>
    </submittedName>
</protein>
<dbReference type="SMART" id="SM00448">
    <property type="entry name" value="REC"/>
    <property type="match status" value="1"/>
</dbReference>
<keyword evidence="1" id="KW-0597">Phosphoprotein</keyword>
<dbReference type="SUPFAM" id="SSF52172">
    <property type="entry name" value="CheY-like"/>
    <property type="match status" value="1"/>
</dbReference>
<dbReference type="NCBIfam" id="TIGR00229">
    <property type="entry name" value="sensory_box"/>
    <property type="match status" value="1"/>
</dbReference>
<dbReference type="PROSITE" id="PS50883">
    <property type="entry name" value="EAL"/>
    <property type="match status" value="1"/>
</dbReference>
<dbReference type="PANTHER" id="PTHR44757:SF2">
    <property type="entry name" value="BIOFILM ARCHITECTURE MAINTENANCE PROTEIN MBAA"/>
    <property type="match status" value="1"/>
</dbReference>
<feature type="modified residue" description="4-aspartylphosphate" evidence="1">
    <location>
        <position position="59"/>
    </location>
</feature>
<dbReference type="InterPro" id="IPR043128">
    <property type="entry name" value="Rev_trsase/Diguanyl_cyclase"/>
</dbReference>
<feature type="domain" description="GGDEF" evidence="6">
    <location>
        <begin position="291"/>
        <end position="431"/>
    </location>
</feature>
<dbReference type="Pfam" id="PF13426">
    <property type="entry name" value="PAS_9"/>
    <property type="match status" value="1"/>
</dbReference>
<dbReference type="SMART" id="SM00086">
    <property type="entry name" value="PAC"/>
    <property type="match status" value="1"/>
</dbReference>
<dbReference type="InterPro" id="IPR011006">
    <property type="entry name" value="CheY-like_superfamily"/>
</dbReference>
<dbReference type="Proteomes" id="UP001284537">
    <property type="component" value="Unassembled WGS sequence"/>
</dbReference>
<dbReference type="EMBL" id="JAXARY010000001">
    <property type="protein sequence ID" value="MDX8125862.1"/>
    <property type="molecule type" value="Genomic_DNA"/>
</dbReference>
<feature type="domain" description="EAL" evidence="5">
    <location>
        <begin position="440"/>
        <end position="694"/>
    </location>
</feature>
<evidence type="ECO:0000259" key="2">
    <source>
        <dbReference type="PROSITE" id="PS50110"/>
    </source>
</evidence>
<dbReference type="SMART" id="SM00267">
    <property type="entry name" value="GGDEF"/>
    <property type="match status" value="1"/>
</dbReference>
<dbReference type="InterPro" id="IPR001633">
    <property type="entry name" value="EAL_dom"/>
</dbReference>
<dbReference type="Pfam" id="PF00563">
    <property type="entry name" value="EAL"/>
    <property type="match status" value="1"/>
</dbReference>
<dbReference type="InterPro" id="IPR001789">
    <property type="entry name" value="Sig_transdc_resp-reg_receiver"/>
</dbReference>
<gene>
    <name evidence="7" type="ORF">QLH52_01080</name>
</gene>
<dbReference type="PROSITE" id="PS50887">
    <property type="entry name" value="GGDEF"/>
    <property type="match status" value="1"/>
</dbReference>
<evidence type="ECO:0000256" key="1">
    <source>
        <dbReference type="PROSITE-ProRule" id="PRU00169"/>
    </source>
</evidence>
<dbReference type="SUPFAM" id="SSF55073">
    <property type="entry name" value="Nucleotide cyclase"/>
    <property type="match status" value="1"/>
</dbReference>
<dbReference type="PANTHER" id="PTHR44757">
    <property type="entry name" value="DIGUANYLATE CYCLASE DGCP"/>
    <property type="match status" value="1"/>
</dbReference>
<evidence type="ECO:0000259" key="6">
    <source>
        <dbReference type="PROSITE" id="PS50887"/>
    </source>
</evidence>